<dbReference type="CDD" id="cd13868">
    <property type="entry name" value="CuRO_2_CotA_like"/>
    <property type="match status" value="1"/>
</dbReference>
<dbReference type="RefSeq" id="WP_066264095.1">
    <property type="nucleotide sequence ID" value="NZ_JARMAB010000040.1"/>
</dbReference>
<evidence type="ECO:0000259" key="3">
    <source>
        <dbReference type="Pfam" id="PF07732"/>
    </source>
</evidence>
<name>A0ABU6MQA0_9BACI</name>
<dbReference type="Pfam" id="PF07732">
    <property type="entry name" value="Cu-oxidase_3"/>
    <property type="match status" value="1"/>
</dbReference>
<evidence type="ECO:0000313" key="5">
    <source>
        <dbReference type="Proteomes" id="UP001341444"/>
    </source>
</evidence>
<reference evidence="4 5" key="1">
    <citation type="submission" date="2023-03" db="EMBL/GenBank/DDBJ databases">
        <title>Bacillus Genome Sequencing.</title>
        <authorList>
            <person name="Dunlap C."/>
        </authorList>
    </citation>
    <scope>NUCLEOTIDE SEQUENCE [LARGE SCALE GENOMIC DNA]</scope>
    <source>
        <strain evidence="4 5">B-23453</strain>
    </source>
</reference>
<dbReference type="CDD" id="cd13844">
    <property type="entry name" value="CuRO_1_BOD_CotA_like"/>
    <property type="match status" value="1"/>
</dbReference>
<dbReference type="EMBL" id="JARMAB010000040">
    <property type="protein sequence ID" value="MED1205813.1"/>
    <property type="molecule type" value="Genomic_DNA"/>
</dbReference>
<sequence>MVLNPKQIGKFKSPLPIPPVFMPKLAKDQSGRVRHEYEVDVSAFEQQILPEGFPKTQVFGYGGIVKDEAGGKYARHAPGPTFEAVRGIPVKVKWVNRLDGPHFLPVDGTIHWANPNQKSFPPAAYPVPFNPVTRKGIAELQAPIPIVTHLHGGENPPPYDGHPDAWFTKNKEKTGPAFKTDEYEYLNTQPDATLWYHDHTLGITRLNVYAGLAGLYIVRDSKLSLNQQLPDGDLDVPLVIQDRTFDDKGQLLEMKNSGESPEVHPYWAPENFGNTIMVNGKVWPFLEVKRRQYRFRLLNGSNARFYRMKIPYQGTFLPFTVIARDEGFLPKPVEKTELLLAPGQRADVLLDFSRLPSGTTLILKNDAPAPFSPDQPSLDPFEPVADIMQWKVVASIPRFPNPLPAKLNTIPSLKPNAPKRTLTLNEELTNSNHSLSLLLDGQTWSAPISEKPMIGSTEDWELVNVTGDTHPIHIHLVPFQIVSRQPFDKDRYLADWLKLNGKMPLDHPTKGLSVKNYLIGKLKLSEPAEQGWHDIVAANPGEVTTIRVRFAPIDTPVNKVKLGENKYPFNPGQFPAYVWHCHILDHEDNEMMRPYEVEVQHAEGGRQYLKGKKTAGQLLQLLFRKK</sequence>
<protein>
    <submittedName>
        <fullName evidence="4">Multicopper oxidase</fullName>
    </submittedName>
</protein>
<comment type="similarity">
    <text evidence="1">Belongs to the multicopper oxidase family.</text>
</comment>
<dbReference type="SUPFAM" id="SSF49503">
    <property type="entry name" value="Cupredoxins"/>
    <property type="match status" value="3"/>
</dbReference>
<evidence type="ECO:0000256" key="1">
    <source>
        <dbReference type="ARBA" id="ARBA00010609"/>
    </source>
</evidence>
<dbReference type="InterPro" id="IPR011706">
    <property type="entry name" value="Cu-oxidase_C"/>
</dbReference>
<dbReference type="Gene3D" id="2.60.40.420">
    <property type="entry name" value="Cupredoxins - blue copper proteins"/>
    <property type="match status" value="3"/>
</dbReference>
<gene>
    <name evidence="4" type="ORF">P4T90_22520</name>
</gene>
<dbReference type="InterPro" id="IPR011707">
    <property type="entry name" value="Cu-oxidase-like_N"/>
</dbReference>
<evidence type="ECO:0000259" key="2">
    <source>
        <dbReference type="Pfam" id="PF07731"/>
    </source>
</evidence>
<feature type="domain" description="Plastocyanin-like" evidence="3">
    <location>
        <begin position="146"/>
        <end position="221"/>
    </location>
</feature>
<evidence type="ECO:0000313" key="4">
    <source>
        <dbReference type="EMBL" id="MED1205813.1"/>
    </source>
</evidence>
<dbReference type="PANTHER" id="PTHR48267:SF1">
    <property type="entry name" value="BILIRUBIN OXIDASE"/>
    <property type="match status" value="1"/>
</dbReference>
<dbReference type="InterPro" id="IPR008972">
    <property type="entry name" value="Cupredoxin"/>
</dbReference>
<feature type="domain" description="Plastocyanin-like" evidence="2">
    <location>
        <begin position="434"/>
        <end position="550"/>
    </location>
</feature>
<dbReference type="InterPro" id="IPR045087">
    <property type="entry name" value="Cu-oxidase_fam"/>
</dbReference>
<dbReference type="CDD" id="cd13891">
    <property type="entry name" value="CuRO_3_CotA_like"/>
    <property type="match status" value="1"/>
</dbReference>
<dbReference type="Pfam" id="PF07731">
    <property type="entry name" value="Cu-oxidase_2"/>
    <property type="match status" value="2"/>
</dbReference>
<dbReference type="PANTHER" id="PTHR48267">
    <property type="entry name" value="CUPREDOXIN SUPERFAMILY PROTEIN"/>
    <property type="match status" value="1"/>
</dbReference>
<organism evidence="4 5">
    <name type="scientific">Heyndrickxia acidicola</name>
    <dbReference type="NCBI Taxonomy" id="209389"/>
    <lineage>
        <taxon>Bacteria</taxon>
        <taxon>Bacillati</taxon>
        <taxon>Bacillota</taxon>
        <taxon>Bacilli</taxon>
        <taxon>Bacillales</taxon>
        <taxon>Bacillaceae</taxon>
        <taxon>Heyndrickxia</taxon>
    </lineage>
</organism>
<accession>A0ABU6MQA0</accession>
<keyword evidence="5" id="KW-1185">Reference proteome</keyword>
<comment type="caution">
    <text evidence="4">The sequence shown here is derived from an EMBL/GenBank/DDBJ whole genome shotgun (WGS) entry which is preliminary data.</text>
</comment>
<dbReference type="Proteomes" id="UP001341444">
    <property type="component" value="Unassembled WGS sequence"/>
</dbReference>
<proteinExistence type="inferred from homology"/>
<feature type="domain" description="Plastocyanin-like" evidence="2">
    <location>
        <begin position="570"/>
        <end position="599"/>
    </location>
</feature>